<dbReference type="AlphaFoldDB" id="A0A9P7ZIW8"/>
<dbReference type="RefSeq" id="XP_046116455.1">
    <property type="nucleotide sequence ID" value="XM_046262363.1"/>
</dbReference>
<dbReference type="Pfam" id="PF07428">
    <property type="entry name" value="Tri3"/>
    <property type="match status" value="1"/>
</dbReference>
<dbReference type="PANTHER" id="PTHR42034:SF1">
    <property type="entry name" value="CONDENSATION DOMAIN-CONTAINING PROTEIN"/>
    <property type="match status" value="1"/>
</dbReference>
<dbReference type="SUPFAM" id="SSF52777">
    <property type="entry name" value="CoA-dependent acyltransferases"/>
    <property type="match status" value="1"/>
</dbReference>
<evidence type="ECO:0000313" key="3">
    <source>
        <dbReference type="EMBL" id="KAG9252531.1"/>
    </source>
</evidence>
<dbReference type="InterPro" id="IPR023213">
    <property type="entry name" value="CAT-like_dom_sf"/>
</dbReference>
<reference evidence="3" key="1">
    <citation type="journal article" date="2021" name="IMA Fungus">
        <title>Genomic characterization of three marine fungi, including Emericellopsis atlantica sp. nov. with signatures of a generalist lifestyle and marine biomass degradation.</title>
        <authorList>
            <person name="Hagestad O.C."/>
            <person name="Hou L."/>
            <person name="Andersen J.H."/>
            <person name="Hansen E.H."/>
            <person name="Altermark B."/>
            <person name="Li C."/>
            <person name="Kuhnert E."/>
            <person name="Cox R.J."/>
            <person name="Crous P.W."/>
            <person name="Spatafora J.W."/>
            <person name="Lail K."/>
            <person name="Amirebrahimi M."/>
            <person name="Lipzen A."/>
            <person name="Pangilinan J."/>
            <person name="Andreopoulos W."/>
            <person name="Hayes R.D."/>
            <person name="Ng V."/>
            <person name="Grigoriev I.V."/>
            <person name="Jackson S.A."/>
            <person name="Sutton T.D.S."/>
            <person name="Dobson A.D.W."/>
            <person name="Rama T."/>
        </authorList>
    </citation>
    <scope>NUCLEOTIDE SEQUENCE</scope>
    <source>
        <strain evidence="3">TS7</strain>
    </source>
</reference>
<dbReference type="GO" id="GO:0043386">
    <property type="term" value="P:mycotoxin biosynthetic process"/>
    <property type="evidence" value="ECO:0007669"/>
    <property type="project" value="InterPro"/>
</dbReference>
<dbReference type="PANTHER" id="PTHR42034">
    <property type="entry name" value="CHROMOSOME 7, WHOLE GENOME SHOTGUN SEQUENCE-RELATED"/>
    <property type="match status" value="1"/>
</dbReference>
<protein>
    <recommendedName>
        <fullName evidence="5">Condensation domain-containing protein</fullName>
    </recommendedName>
</protein>
<dbReference type="InterPro" id="IPR009992">
    <property type="entry name" value="Tri3/Sat12/Sat16/Mac1"/>
</dbReference>
<accession>A0A9P7ZIW8</accession>
<evidence type="ECO:0000256" key="1">
    <source>
        <dbReference type="ARBA" id="ARBA00006439"/>
    </source>
</evidence>
<sequence>MCSRTTFHPWAKSEARPELYSRTLTTPEFVLAMLNEYALGQSCPSLGVTVSVDRSVPSTLDIQTLSSRLEQAFIATRWTHPTVAIQVRGSKEMIYRVHDAEGVATWAKRTVQYVEAPGGWLAKYEQLSREAVLPTAIGDSALLHLVMSPEQASKSQITEFDLLLHVHHSLVDGAGLRTIMNYILTELATSDSSISFSWGEEGDSLQPAALDAAPISNELLKSLAQMPKEISLPPLVKPDEARRGTGVVTYTIPNAHNGETEFLSHLRTRARANNVRLAATIQAALVITLYDEVKPTEDKVATVISGVDLRARDLNKPWGERNRFVGFAVGLLEIIRTPVSLLEDLEGEERFWTVAQQIQNEWNAVSERQDVAALGELRRPATAFVLQMALAGVNKSSPKLDMSVNYVSDPPGDNQFDGVYQDEQSRFKLARYQLVTDESTPRLSCRSHSWNGELVLGISFSYKHHTRDAVQGFLDKWARLVESLGQSDTTGISGDVTDHNDS</sequence>
<evidence type="ECO:0000256" key="2">
    <source>
        <dbReference type="ARBA" id="ARBA00022679"/>
    </source>
</evidence>
<name>A0A9P7ZIW8_9HYPO</name>
<dbReference type="OrthoDB" id="2548233at2759"/>
<keyword evidence="2" id="KW-0808">Transferase</keyword>
<evidence type="ECO:0008006" key="5">
    <source>
        <dbReference type="Google" id="ProtNLM"/>
    </source>
</evidence>
<comment type="similarity">
    <text evidence="1">Belongs to the trichothecene O-acetyltransferase family.</text>
</comment>
<dbReference type="Gene3D" id="3.30.559.10">
    <property type="entry name" value="Chloramphenicol acetyltransferase-like domain"/>
    <property type="match status" value="1"/>
</dbReference>
<dbReference type="Proteomes" id="UP000887229">
    <property type="component" value="Unassembled WGS sequence"/>
</dbReference>
<gene>
    <name evidence="3" type="ORF">F5Z01DRAFT_638401</name>
</gene>
<evidence type="ECO:0000313" key="4">
    <source>
        <dbReference type="Proteomes" id="UP000887229"/>
    </source>
</evidence>
<dbReference type="GeneID" id="70293266"/>
<dbReference type="EMBL" id="MU251262">
    <property type="protein sequence ID" value="KAG9252531.1"/>
    <property type="molecule type" value="Genomic_DNA"/>
</dbReference>
<organism evidence="3 4">
    <name type="scientific">Emericellopsis atlantica</name>
    <dbReference type="NCBI Taxonomy" id="2614577"/>
    <lineage>
        <taxon>Eukaryota</taxon>
        <taxon>Fungi</taxon>
        <taxon>Dikarya</taxon>
        <taxon>Ascomycota</taxon>
        <taxon>Pezizomycotina</taxon>
        <taxon>Sordariomycetes</taxon>
        <taxon>Hypocreomycetidae</taxon>
        <taxon>Hypocreales</taxon>
        <taxon>Bionectriaceae</taxon>
        <taxon>Emericellopsis</taxon>
    </lineage>
</organism>
<dbReference type="GO" id="GO:0016407">
    <property type="term" value="F:acetyltransferase activity"/>
    <property type="evidence" value="ECO:0007669"/>
    <property type="project" value="InterPro"/>
</dbReference>
<keyword evidence="4" id="KW-1185">Reference proteome</keyword>
<comment type="caution">
    <text evidence="3">The sequence shown here is derived from an EMBL/GenBank/DDBJ whole genome shotgun (WGS) entry which is preliminary data.</text>
</comment>
<proteinExistence type="inferred from homology"/>
<dbReference type="Gene3D" id="3.30.559.30">
    <property type="entry name" value="Nonribosomal peptide synthetase, condensation domain"/>
    <property type="match status" value="1"/>
</dbReference>